<sequence length="64" mass="6836">MPAGCRVQSAMGAGDEDRHHFQITGSGTEATTAGRDCSGAITHISPCRQDQKASRISCLKDRLF</sequence>
<dbReference type="AlphaFoldDB" id="A0AAD6QAE6"/>
<feature type="region of interest" description="Disordered" evidence="1">
    <location>
        <begin position="1"/>
        <end position="34"/>
    </location>
</feature>
<organism evidence="2 3">
    <name type="scientific">Populus alba x Populus x berolinensis</name>
    <dbReference type="NCBI Taxonomy" id="444605"/>
    <lineage>
        <taxon>Eukaryota</taxon>
        <taxon>Viridiplantae</taxon>
        <taxon>Streptophyta</taxon>
        <taxon>Embryophyta</taxon>
        <taxon>Tracheophyta</taxon>
        <taxon>Spermatophyta</taxon>
        <taxon>Magnoliopsida</taxon>
        <taxon>eudicotyledons</taxon>
        <taxon>Gunneridae</taxon>
        <taxon>Pentapetalae</taxon>
        <taxon>rosids</taxon>
        <taxon>fabids</taxon>
        <taxon>Malpighiales</taxon>
        <taxon>Salicaceae</taxon>
        <taxon>Saliceae</taxon>
        <taxon>Populus</taxon>
    </lineage>
</organism>
<dbReference type="EMBL" id="JAQIZT010000009">
    <property type="protein sequence ID" value="KAJ6985164.1"/>
    <property type="molecule type" value="Genomic_DNA"/>
</dbReference>
<accession>A0AAD6QAE6</accession>
<evidence type="ECO:0000313" key="2">
    <source>
        <dbReference type="EMBL" id="KAJ6985164.1"/>
    </source>
</evidence>
<protein>
    <submittedName>
        <fullName evidence="2">Uncharacterized protein</fullName>
    </submittedName>
</protein>
<evidence type="ECO:0000313" key="3">
    <source>
        <dbReference type="Proteomes" id="UP001164929"/>
    </source>
</evidence>
<proteinExistence type="predicted"/>
<reference evidence="2" key="1">
    <citation type="journal article" date="2023" name="Mol. Ecol. Resour.">
        <title>Chromosome-level genome assembly of a triploid poplar Populus alba 'Berolinensis'.</title>
        <authorList>
            <person name="Chen S."/>
            <person name="Yu Y."/>
            <person name="Wang X."/>
            <person name="Wang S."/>
            <person name="Zhang T."/>
            <person name="Zhou Y."/>
            <person name="He R."/>
            <person name="Meng N."/>
            <person name="Wang Y."/>
            <person name="Liu W."/>
            <person name="Liu Z."/>
            <person name="Liu J."/>
            <person name="Guo Q."/>
            <person name="Huang H."/>
            <person name="Sederoff R.R."/>
            <person name="Wang G."/>
            <person name="Qu G."/>
            <person name="Chen S."/>
        </authorList>
    </citation>
    <scope>NUCLEOTIDE SEQUENCE</scope>
    <source>
        <strain evidence="2">SC-2020</strain>
    </source>
</reference>
<dbReference type="Proteomes" id="UP001164929">
    <property type="component" value="Chromosome 9"/>
</dbReference>
<evidence type="ECO:0000256" key="1">
    <source>
        <dbReference type="SAM" id="MobiDB-lite"/>
    </source>
</evidence>
<name>A0AAD6QAE6_9ROSI</name>
<comment type="caution">
    <text evidence="2">The sequence shown here is derived from an EMBL/GenBank/DDBJ whole genome shotgun (WGS) entry which is preliminary data.</text>
</comment>
<keyword evidence="3" id="KW-1185">Reference proteome</keyword>
<gene>
    <name evidence="2" type="ORF">NC653_023213</name>
</gene>